<comment type="caution">
    <text evidence="1">The sequence shown here is derived from an EMBL/GenBank/DDBJ whole genome shotgun (WGS) entry which is preliminary data.</text>
</comment>
<accession>A0A401UAN8</accession>
<dbReference type="Proteomes" id="UP000288227">
    <property type="component" value="Unassembled WGS sequence"/>
</dbReference>
<protein>
    <submittedName>
        <fullName evidence="1">Uncharacterized protein</fullName>
    </submittedName>
</protein>
<sequence>MKMITFRIMAVSKPHRNAKNVAPMPYINQYLLKGKSKDKAIKTAHTKLNSKYACFETFGLLNLIVHCPEVFAG</sequence>
<gene>
    <name evidence="1" type="ORF">SanaruYs_21780</name>
</gene>
<keyword evidence="2" id="KW-1185">Reference proteome</keyword>
<dbReference type="EMBL" id="BHXQ01000004">
    <property type="protein sequence ID" value="GCC51947.1"/>
    <property type="molecule type" value="Genomic_DNA"/>
</dbReference>
<proteinExistence type="predicted"/>
<dbReference type="AlphaFoldDB" id="A0A401UAN8"/>
<organism evidence="1 2">
    <name type="scientific">Chryseotalea sanaruensis</name>
    <dbReference type="NCBI Taxonomy" id="2482724"/>
    <lineage>
        <taxon>Bacteria</taxon>
        <taxon>Pseudomonadati</taxon>
        <taxon>Bacteroidota</taxon>
        <taxon>Cytophagia</taxon>
        <taxon>Cytophagales</taxon>
        <taxon>Chryseotaleaceae</taxon>
        <taxon>Chryseotalea</taxon>
    </lineage>
</organism>
<reference evidence="1 2" key="1">
    <citation type="submission" date="2018-11" db="EMBL/GenBank/DDBJ databases">
        <title>Chryseotalea sanarue gen. nov., sp., nov., a member of the family Cytophagaceae, isolated from a brackish lake in Hamamatsu Japan.</title>
        <authorList>
            <person name="Maejima Y."/>
            <person name="Iino T."/>
            <person name="Muraguchi Y."/>
            <person name="Fukuda K."/>
            <person name="Ohkuma M."/>
            <person name="Moriuchi R."/>
            <person name="Dohra H."/>
            <person name="Kimbara K."/>
            <person name="Shintani M."/>
        </authorList>
    </citation>
    <scope>NUCLEOTIDE SEQUENCE [LARGE SCALE GENOMIC DNA]</scope>
    <source>
        <strain evidence="1 2">Ys</strain>
    </source>
</reference>
<name>A0A401UAN8_9BACT</name>
<evidence type="ECO:0000313" key="1">
    <source>
        <dbReference type="EMBL" id="GCC51947.1"/>
    </source>
</evidence>
<evidence type="ECO:0000313" key="2">
    <source>
        <dbReference type="Proteomes" id="UP000288227"/>
    </source>
</evidence>